<sequence length="647" mass="71580">MRLEAAARMDVFRKLWRARKLMVVVFIPLSLLPLPLLHPTSEACCAYVLIVTAVYWVSEAVPLGAAALVPAFLYPLFGVLKSSEVAAEYCKDTTLLLMGVICLAASIEKWNLHKRIALRMVMIAGAKPGMLVLGFMCCTVFLSMWLSNTSTTAMVMPIAEAVLQQLICTGLADCHDDSETVDAQEDESAVSSKDETLDKNQLELLYQNEQNDSTKQDLYSLSEGQIGEVNRLGLQPVLNKTFVRQTNGHLPQVAIEIPNVKRVRARRDSQYPTKKDHMICKCLSLSITYAATIGGLITITGTSTNLIFAEQFNTRYPDAKVINFGTWFIFSFPIAIIMLVLTWLWLHFLFLGCNFRETCSLSKKRKTKREMMSERRIQEEYEKLGPISYPEVVTGVFFILMTLLWFTREPGFVPGWTSLFEKKGYRTDATVSVLLGFLLFLIPARRPFSSSCSSSCKKSDDDDDSDSDPLAPMITWKDFQRLMPWEIVILVGGGYALAAGCKVSGLSVWIGRQLEPMNGLPPWAVTLLACLLVSAVTEFASNPATLTVFLPILSALSETLLINPLHTLIPSTMCVSFGVMLPVGNPPNAIVFSYGHVKISDMVKAGFGVNLIGVAVVMLAITTWGVPLFNLTEFPAWAVARNVTGSL</sequence>
<dbReference type="PANTHER" id="PTHR10283">
    <property type="entry name" value="SOLUTE CARRIER FAMILY 13 MEMBER"/>
    <property type="match status" value="1"/>
</dbReference>
<dbReference type="AlphaFoldDB" id="A0A1A8BPY7"/>
<keyword evidence="6" id="KW-0813">Transport</keyword>
<feature type="transmembrane region" description="Helical" evidence="8">
    <location>
        <begin position="384"/>
        <end position="405"/>
    </location>
</feature>
<evidence type="ECO:0000256" key="8">
    <source>
        <dbReference type="SAM" id="Phobius"/>
    </source>
</evidence>
<feature type="transmembrane region" description="Helical" evidence="8">
    <location>
        <begin position="328"/>
        <end position="355"/>
    </location>
</feature>
<protein>
    <submittedName>
        <fullName evidence="9">Solute carrier family 13 (Sodium/sulfate symporters), member 4</fullName>
    </submittedName>
</protein>
<evidence type="ECO:0000256" key="1">
    <source>
        <dbReference type="ARBA" id="ARBA00004141"/>
    </source>
</evidence>
<keyword evidence="5 8" id="KW-0472">Membrane</keyword>
<comment type="subcellular location">
    <subcellularLocation>
        <location evidence="1">Membrane</location>
        <topology evidence="1">Multi-pass membrane protein</topology>
    </subcellularLocation>
</comment>
<feature type="transmembrane region" description="Helical" evidence="8">
    <location>
        <begin position="522"/>
        <end position="541"/>
    </location>
</feature>
<feature type="transmembrane region" description="Helical" evidence="8">
    <location>
        <begin position="283"/>
        <end position="308"/>
    </location>
</feature>
<reference evidence="9" key="2">
    <citation type="submission" date="2016-06" db="EMBL/GenBank/DDBJ databases">
        <title>The genome of a short-lived fish provides insights into sex chromosome evolution and the genetic control of aging.</title>
        <authorList>
            <person name="Reichwald K."/>
            <person name="Felder M."/>
            <person name="Petzold A."/>
            <person name="Koch P."/>
            <person name="Groth M."/>
            <person name="Platzer M."/>
        </authorList>
    </citation>
    <scope>NUCLEOTIDE SEQUENCE</scope>
    <source>
        <tissue evidence="9">Brain</tissue>
    </source>
</reference>
<keyword evidence="4 8" id="KW-1133">Transmembrane helix</keyword>
<accession>A0A1A8BPY7</accession>
<proteinExistence type="inferred from homology"/>
<feature type="transmembrane region" description="Helical" evidence="8">
    <location>
        <begin position="425"/>
        <end position="444"/>
    </location>
</feature>
<evidence type="ECO:0000256" key="4">
    <source>
        <dbReference type="ARBA" id="ARBA00022989"/>
    </source>
</evidence>
<evidence type="ECO:0000256" key="6">
    <source>
        <dbReference type="ARBA" id="ARBA00023201"/>
    </source>
</evidence>
<feature type="transmembrane region" description="Helical" evidence="8">
    <location>
        <begin position="575"/>
        <end position="595"/>
    </location>
</feature>
<organism evidence="9">
    <name type="scientific">Nothobranchius kadleci</name>
    <name type="common">African annual killifish</name>
    <dbReference type="NCBI Taxonomy" id="1051664"/>
    <lineage>
        <taxon>Eukaryota</taxon>
        <taxon>Metazoa</taxon>
        <taxon>Chordata</taxon>
        <taxon>Craniata</taxon>
        <taxon>Vertebrata</taxon>
        <taxon>Euteleostomi</taxon>
        <taxon>Actinopterygii</taxon>
        <taxon>Neopterygii</taxon>
        <taxon>Teleostei</taxon>
        <taxon>Neoteleostei</taxon>
        <taxon>Acanthomorphata</taxon>
        <taxon>Ovalentaria</taxon>
        <taxon>Atherinomorphae</taxon>
        <taxon>Cyprinodontiformes</taxon>
        <taxon>Nothobranchiidae</taxon>
        <taxon>Nothobranchius</taxon>
    </lineage>
</organism>
<dbReference type="PANTHER" id="PTHR10283:SF63">
    <property type="entry name" value="SOLUTE CARRIER FAMILY 13 MEMBER 4"/>
    <property type="match status" value="1"/>
</dbReference>
<comment type="similarity">
    <text evidence="2">Belongs to the SLC13A/DASS transporter (TC 2.A.47) family. NADC subfamily.</text>
</comment>
<gene>
    <name evidence="9" type="primary">SLC13A4</name>
</gene>
<keyword evidence="6" id="KW-0739">Sodium transport</keyword>
<keyword evidence="3 8" id="KW-0812">Transmembrane</keyword>
<evidence type="ECO:0000256" key="2">
    <source>
        <dbReference type="ARBA" id="ARBA00006772"/>
    </source>
</evidence>
<evidence type="ECO:0000256" key="3">
    <source>
        <dbReference type="ARBA" id="ARBA00022692"/>
    </source>
</evidence>
<evidence type="ECO:0000256" key="7">
    <source>
        <dbReference type="SAM" id="MobiDB-lite"/>
    </source>
</evidence>
<dbReference type="GO" id="GO:0005886">
    <property type="term" value="C:plasma membrane"/>
    <property type="evidence" value="ECO:0007669"/>
    <property type="project" value="TreeGrafter"/>
</dbReference>
<feature type="transmembrane region" description="Helical" evidence="8">
    <location>
        <begin position="53"/>
        <end position="77"/>
    </location>
</feature>
<keyword evidence="6" id="KW-0915">Sodium</keyword>
<reference evidence="9" key="1">
    <citation type="submission" date="2016-05" db="EMBL/GenBank/DDBJ databases">
        <authorList>
            <person name="Lavstsen T."/>
            <person name="Jespersen J.S."/>
        </authorList>
    </citation>
    <scope>NUCLEOTIDE SEQUENCE</scope>
    <source>
        <tissue evidence="9">Brain</tissue>
    </source>
</reference>
<evidence type="ECO:0000256" key="5">
    <source>
        <dbReference type="ARBA" id="ARBA00023136"/>
    </source>
</evidence>
<dbReference type="Pfam" id="PF00939">
    <property type="entry name" value="Na_sulph_symp"/>
    <property type="match status" value="1"/>
</dbReference>
<feature type="transmembrane region" description="Helical" evidence="8">
    <location>
        <begin position="127"/>
        <end position="146"/>
    </location>
</feature>
<feature type="transmembrane region" description="Helical" evidence="8">
    <location>
        <begin position="89"/>
        <end position="107"/>
    </location>
</feature>
<dbReference type="EMBL" id="HADZ01005756">
    <property type="protein sequence ID" value="SBP69697.1"/>
    <property type="molecule type" value="Transcribed_RNA"/>
</dbReference>
<feature type="transmembrane region" description="Helical" evidence="8">
    <location>
        <begin position="607"/>
        <end position="626"/>
    </location>
</feature>
<feature type="transmembrane region" description="Helical" evidence="8">
    <location>
        <begin position="548"/>
        <end position="569"/>
    </location>
</feature>
<feature type="transmembrane region" description="Helical" evidence="8">
    <location>
        <begin position="487"/>
        <end position="510"/>
    </location>
</feature>
<name>A0A1A8BPY7_NOTKA</name>
<dbReference type="InterPro" id="IPR001898">
    <property type="entry name" value="SLC13A/DASS"/>
</dbReference>
<feature type="region of interest" description="Disordered" evidence="7">
    <location>
        <begin position="448"/>
        <end position="468"/>
    </location>
</feature>
<evidence type="ECO:0000313" key="9">
    <source>
        <dbReference type="EMBL" id="SBP69697.1"/>
    </source>
</evidence>
<keyword evidence="6" id="KW-0406">Ion transport</keyword>
<dbReference type="GO" id="GO:0015370">
    <property type="term" value="F:solute:sodium symporter activity"/>
    <property type="evidence" value="ECO:0007669"/>
    <property type="project" value="UniProtKB-ARBA"/>
</dbReference>